<feature type="compositionally biased region" description="Acidic residues" evidence="3">
    <location>
        <begin position="69"/>
        <end position="79"/>
    </location>
</feature>
<reference evidence="5" key="2">
    <citation type="journal article" date="2015" name="Genome Biol.">
        <title>Comparative genomics of Steinernema reveals deeply conserved gene regulatory networks.</title>
        <authorList>
            <person name="Dillman A.R."/>
            <person name="Macchietto M."/>
            <person name="Porter C.F."/>
            <person name="Rogers A."/>
            <person name="Williams B."/>
            <person name="Antoshechkin I."/>
            <person name="Lee M.M."/>
            <person name="Goodwin Z."/>
            <person name="Lu X."/>
            <person name="Lewis E.E."/>
            <person name="Goodrich-Blair H."/>
            <person name="Stock S.P."/>
            <person name="Adams B.J."/>
            <person name="Sternberg P.W."/>
            <person name="Mortazavi A."/>
        </authorList>
    </citation>
    <scope>NUCLEOTIDE SEQUENCE [LARGE SCALE GENOMIC DNA]</scope>
    <source>
        <strain evidence="5">ALL</strain>
    </source>
</reference>
<dbReference type="OrthoDB" id="5843976at2759"/>
<sequence>MMAHEDQNSSTEYEVEAVLAKDEKNGQISYYVQWAGYGTPMNSWVRLEDMQCDELIKEFEDRQTRVMEDSDAEEEVEEDHDAKERGEEGFDEKLHFRSDSDPEGGYSLRPSVLQINPAAFDKFTGWFYRNGEIYLAAVFTGSNEEVVIHVDDCCTLFPEAALDYLFHLSRNV</sequence>
<evidence type="ECO:0000256" key="1">
    <source>
        <dbReference type="ARBA" id="ARBA00004123"/>
    </source>
</evidence>
<accession>A0A4U5NG18</accession>
<dbReference type="CDD" id="cd00024">
    <property type="entry name" value="CD_CSD"/>
    <property type="match status" value="1"/>
</dbReference>
<comment type="caution">
    <text evidence="5">The sequence shown here is derived from an EMBL/GenBank/DDBJ whole genome shotgun (WGS) entry which is preliminary data.</text>
</comment>
<gene>
    <name evidence="5" type="ORF">L596_015456</name>
</gene>
<dbReference type="EMBL" id="AZBU02000004">
    <property type="protein sequence ID" value="TKR81613.1"/>
    <property type="molecule type" value="Genomic_DNA"/>
</dbReference>
<dbReference type="Pfam" id="PF00385">
    <property type="entry name" value="Chromo"/>
    <property type="match status" value="1"/>
</dbReference>
<evidence type="ECO:0000313" key="5">
    <source>
        <dbReference type="EMBL" id="TKR81613.1"/>
    </source>
</evidence>
<evidence type="ECO:0000259" key="4">
    <source>
        <dbReference type="PROSITE" id="PS50013"/>
    </source>
</evidence>
<dbReference type="Gene3D" id="2.40.50.40">
    <property type="match status" value="1"/>
</dbReference>
<evidence type="ECO:0000256" key="2">
    <source>
        <dbReference type="ARBA" id="ARBA00023242"/>
    </source>
</evidence>
<reference evidence="5" key="1">
    <citation type="submission" date="2013-11" db="EMBL/GenBank/DDBJ databases">
        <authorList>
            <person name="Sternberg P."/>
            <person name="Dillman A."/>
            <person name="Macchietto M."/>
        </authorList>
    </citation>
    <scope>NUCLEOTIDE SEQUENCE</scope>
    <source>
        <strain evidence="5">ALL</strain>
    </source>
</reference>
<dbReference type="SMART" id="SM00298">
    <property type="entry name" value="CHROMO"/>
    <property type="match status" value="1"/>
</dbReference>
<dbReference type="SUPFAM" id="SSF54160">
    <property type="entry name" value="Chromo domain-like"/>
    <property type="match status" value="1"/>
</dbReference>
<dbReference type="GO" id="GO:0005634">
    <property type="term" value="C:nucleus"/>
    <property type="evidence" value="ECO:0007669"/>
    <property type="project" value="UniProtKB-SubCell"/>
</dbReference>
<feature type="compositionally biased region" description="Basic and acidic residues" evidence="3">
    <location>
        <begin position="80"/>
        <end position="100"/>
    </location>
</feature>
<protein>
    <recommendedName>
        <fullName evidence="4">Chromo domain-containing protein</fullName>
    </recommendedName>
</protein>
<feature type="domain" description="Chromo" evidence="4">
    <location>
        <begin position="13"/>
        <end position="71"/>
    </location>
</feature>
<dbReference type="InterPro" id="IPR016197">
    <property type="entry name" value="Chromo-like_dom_sf"/>
</dbReference>
<comment type="subcellular location">
    <subcellularLocation>
        <location evidence="1">Nucleus</location>
    </subcellularLocation>
</comment>
<reference evidence="5" key="3">
    <citation type="journal article" date="2019" name="G3 (Bethesda)">
        <title>Hybrid Assembly of the Genome of the Entomopathogenic Nematode Steinernema carpocapsae Identifies the X-Chromosome.</title>
        <authorList>
            <person name="Serra L."/>
            <person name="Macchietto M."/>
            <person name="Macias-Munoz A."/>
            <person name="McGill C.J."/>
            <person name="Rodriguez I.M."/>
            <person name="Rodriguez B."/>
            <person name="Murad R."/>
            <person name="Mortazavi A."/>
        </authorList>
    </citation>
    <scope>NUCLEOTIDE SEQUENCE</scope>
    <source>
        <strain evidence="5">ALL</strain>
    </source>
</reference>
<dbReference type="PANTHER" id="PTHR22812">
    <property type="entry name" value="CHROMOBOX PROTEIN"/>
    <property type="match status" value="1"/>
</dbReference>
<dbReference type="InterPro" id="IPR023780">
    <property type="entry name" value="Chromo_domain"/>
</dbReference>
<organism evidence="5">
    <name type="scientific">Steinernema carpocapsae</name>
    <name type="common">Entomopathogenic nematode</name>
    <dbReference type="NCBI Taxonomy" id="34508"/>
    <lineage>
        <taxon>Eukaryota</taxon>
        <taxon>Metazoa</taxon>
        <taxon>Ecdysozoa</taxon>
        <taxon>Nematoda</taxon>
        <taxon>Chromadorea</taxon>
        <taxon>Rhabditida</taxon>
        <taxon>Tylenchina</taxon>
        <taxon>Panagrolaimomorpha</taxon>
        <taxon>Strongyloidoidea</taxon>
        <taxon>Steinernematidae</taxon>
        <taxon>Steinernema</taxon>
    </lineage>
</organism>
<evidence type="ECO:0000256" key="3">
    <source>
        <dbReference type="SAM" id="MobiDB-lite"/>
    </source>
</evidence>
<dbReference type="PROSITE" id="PS50013">
    <property type="entry name" value="CHROMO_2"/>
    <property type="match status" value="1"/>
</dbReference>
<proteinExistence type="predicted"/>
<dbReference type="AlphaFoldDB" id="A0A4U5NG18"/>
<dbReference type="InterPro" id="IPR000953">
    <property type="entry name" value="Chromo/chromo_shadow_dom"/>
</dbReference>
<feature type="region of interest" description="Disordered" evidence="3">
    <location>
        <begin position="63"/>
        <end position="102"/>
    </location>
</feature>
<dbReference type="InterPro" id="IPR051219">
    <property type="entry name" value="Heterochromatin_chromo-domain"/>
</dbReference>
<name>A0A4U5NG18_STECR</name>
<keyword evidence="2" id="KW-0539">Nucleus</keyword>